<dbReference type="InterPro" id="IPR012349">
    <property type="entry name" value="Split_barrel_FMN-bd"/>
</dbReference>
<protein>
    <submittedName>
        <fullName evidence="6">Flavin reductase family protein</fullName>
        <ecNumber evidence="6">1.5.1.-</ecNumber>
    </submittedName>
</protein>
<name>A0AAU7CGS5_9BACT</name>
<dbReference type="EMBL" id="CP155447">
    <property type="protein sequence ID" value="XBH04446.1"/>
    <property type="molecule type" value="Genomic_DNA"/>
</dbReference>
<accession>A0AAU7CGS5</accession>
<comment type="similarity">
    <text evidence="4">Belongs to the flavoredoxin family.</text>
</comment>
<reference evidence="6" key="1">
    <citation type="submission" date="2024-05" db="EMBL/GenBank/DDBJ databases">
        <title>Planctomycetes of the genus Singulisphaera possess chitinolytic capabilities.</title>
        <authorList>
            <person name="Ivanova A."/>
        </authorList>
    </citation>
    <scope>NUCLEOTIDE SEQUENCE</scope>
    <source>
        <strain evidence="6">Ch08T</strain>
    </source>
</reference>
<keyword evidence="3" id="KW-0288">FMN</keyword>
<evidence type="ECO:0000256" key="4">
    <source>
        <dbReference type="ARBA" id="ARBA00038054"/>
    </source>
</evidence>
<gene>
    <name evidence="6" type="ORF">V5E97_00085</name>
</gene>
<dbReference type="AlphaFoldDB" id="A0AAU7CGS5"/>
<dbReference type="EC" id="1.5.1.-" evidence="6"/>
<proteinExistence type="inferred from homology"/>
<dbReference type="Gene3D" id="2.30.110.10">
    <property type="entry name" value="Electron Transport, Fmn-binding Protein, Chain A"/>
    <property type="match status" value="1"/>
</dbReference>
<evidence type="ECO:0000256" key="3">
    <source>
        <dbReference type="ARBA" id="ARBA00022643"/>
    </source>
</evidence>
<evidence type="ECO:0000259" key="5">
    <source>
        <dbReference type="SMART" id="SM00903"/>
    </source>
</evidence>
<evidence type="ECO:0000313" key="6">
    <source>
        <dbReference type="EMBL" id="XBH04446.1"/>
    </source>
</evidence>
<dbReference type="Pfam" id="PF01613">
    <property type="entry name" value="Flavin_Reduct"/>
    <property type="match status" value="1"/>
</dbReference>
<dbReference type="GO" id="GO:0010181">
    <property type="term" value="F:FMN binding"/>
    <property type="evidence" value="ECO:0007669"/>
    <property type="project" value="InterPro"/>
</dbReference>
<organism evidence="6">
    <name type="scientific">Singulisphaera sp. Ch08</name>
    <dbReference type="NCBI Taxonomy" id="3120278"/>
    <lineage>
        <taxon>Bacteria</taxon>
        <taxon>Pseudomonadati</taxon>
        <taxon>Planctomycetota</taxon>
        <taxon>Planctomycetia</taxon>
        <taxon>Isosphaerales</taxon>
        <taxon>Isosphaeraceae</taxon>
        <taxon>Singulisphaera</taxon>
    </lineage>
</organism>
<evidence type="ECO:0000256" key="1">
    <source>
        <dbReference type="ARBA" id="ARBA00001917"/>
    </source>
</evidence>
<evidence type="ECO:0000256" key="2">
    <source>
        <dbReference type="ARBA" id="ARBA00022630"/>
    </source>
</evidence>
<dbReference type="SUPFAM" id="SSF50475">
    <property type="entry name" value="FMN-binding split barrel"/>
    <property type="match status" value="1"/>
</dbReference>
<keyword evidence="2" id="KW-0285">Flavoprotein</keyword>
<sequence length="202" mass="21976">MLIDVSKAGVLESYRMLVDVVTPRPIAWVTSVDQQGRVNLAPFSFFNAFGANPPVVIFSPLLRRDGSKKDSLLNVEATGEFVLNAAVEPLAEQINLSSKELPHGTSEVELAGLSLLPSIKVRVPRIAEAPVNLECVVRQIIPVGDGPLSANLVIGEVVIIHVDDRMLDPSGRVDPRKLRTISRLGGDDYARTTDLFSMKRPT</sequence>
<dbReference type="SMART" id="SM00903">
    <property type="entry name" value="Flavin_Reduct"/>
    <property type="match status" value="1"/>
</dbReference>
<dbReference type="InterPro" id="IPR002563">
    <property type="entry name" value="Flavin_Rdtase-like_dom"/>
</dbReference>
<dbReference type="GO" id="GO:0016646">
    <property type="term" value="F:oxidoreductase activity, acting on the CH-NH group of donors, NAD or NADP as acceptor"/>
    <property type="evidence" value="ECO:0007669"/>
    <property type="project" value="UniProtKB-ARBA"/>
</dbReference>
<feature type="domain" description="Flavin reductase like" evidence="5">
    <location>
        <begin position="20"/>
        <end position="176"/>
    </location>
</feature>
<dbReference type="PANTHER" id="PTHR33798:SF5">
    <property type="entry name" value="FLAVIN REDUCTASE LIKE DOMAIN-CONTAINING PROTEIN"/>
    <property type="match status" value="1"/>
</dbReference>
<keyword evidence="6" id="KW-0560">Oxidoreductase</keyword>
<comment type="cofactor">
    <cofactor evidence="1">
        <name>FMN</name>
        <dbReference type="ChEBI" id="CHEBI:58210"/>
    </cofactor>
</comment>
<dbReference type="RefSeq" id="WP_406697209.1">
    <property type="nucleotide sequence ID" value="NZ_CP155447.1"/>
</dbReference>
<dbReference type="PANTHER" id="PTHR33798">
    <property type="entry name" value="FLAVOPROTEIN OXYGENASE"/>
    <property type="match status" value="1"/>
</dbReference>